<dbReference type="EMBL" id="JAUTBK010000002">
    <property type="protein sequence ID" value="MDQ1207251.1"/>
    <property type="molecule type" value="Genomic_DNA"/>
</dbReference>
<evidence type="ECO:0000313" key="1">
    <source>
        <dbReference type="EMBL" id="MDQ1207251.1"/>
    </source>
</evidence>
<accession>A0ABU0US13</accession>
<evidence type="ECO:0008006" key="3">
    <source>
        <dbReference type="Google" id="ProtNLM"/>
    </source>
</evidence>
<dbReference type="Proteomes" id="UP001233360">
    <property type="component" value="Unassembled WGS sequence"/>
</dbReference>
<dbReference type="RefSeq" id="WP_307001338.1">
    <property type="nucleotide sequence ID" value="NZ_JAUTBK010000002.1"/>
</dbReference>
<proteinExistence type="predicted"/>
<evidence type="ECO:0000313" key="2">
    <source>
        <dbReference type="Proteomes" id="UP001233360"/>
    </source>
</evidence>
<sequence length="94" mass="11103">MDKCREAFEKYIRSQSGFTSDFQIGCNGQYKSDLMHFMFVMWQEQQQKFDELQERVDAAIFLLPSIRDENDLWGCDQVDRQIELLEQALKGGEV</sequence>
<protein>
    <recommendedName>
        <fullName evidence="3">Colicin D immunity protein domain-containing protein</fullName>
    </recommendedName>
</protein>
<name>A0ABU0US13_ACIBI</name>
<comment type="caution">
    <text evidence="1">The sequence shown here is derived from an EMBL/GenBank/DDBJ whole genome shotgun (WGS) entry which is preliminary data.</text>
</comment>
<keyword evidence="2" id="KW-1185">Reference proteome</keyword>
<gene>
    <name evidence="1" type="ORF">QE380_000174</name>
</gene>
<reference evidence="1 2" key="1">
    <citation type="submission" date="2023-07" db="EMBL/GenBank/DDBJ databases">
        <title>Functional and genomic diversity of the sorghum phyllosphere microbiome.</title>
        <authorList>
            <person name="Shade A."/>
        </authorList>
    </citation>
    <scope>NUCLEOTIDE SEQUENCE [LARGE SCALE GENOMIC DNA]</scope>
    <source>
        <strain evidence="1 2">SORGH_AS_0887</strain>
    </source>
</reference>
<organism evidence="1 2">
    <name type="scientific">Acinetobacter baylyi</name>
    <dbReference type="NCBI Taxonomy" id="202950"/>
    <lineage>
        <taxon>Bacteria</taxon>
        <taxon>Pseudomonadati</taxon>
        <taxon>Pseudomonadota</taxon>
        <taxon>Gammaproteobacteria</taxon>
        <taxon>Moraxellales</taxon>
        <taxon>Moraxellaceae</taxon>
        <taxon>Acinetobacter</taxon>
    </lineage>
</organism>